<sequence length="243" mass="27008">MVQILNHITRIIAGVTVPDTPLINASIALAQQSLPTNGFNHVMRSWLNGQAIINHLPPKNRSMIDTEAFGVATILHDLGWAFNTSFVSQGRWFEVDGAEGAKDFIRSSASAAEWDDHRIQLVWDSIALHTNPNIAIFKQPEAVYTSAGTFAELIGPELAKQQFGDLITVNQTEWEAILDAYPRSQFRDYFFETLGHLCSTKPQTTYDNFLRGIGDKFVPGYNTTGRLLVDFITSVPIPDTPDS</sequence>
<gene>
    <name evidence="1" type="ORF">DM02DRAFT_694210</name>
</gene>
<dbReference type="EMBL" id="KZ805553">
    <property type="protein sequence ID" value="PVH94055.1"/>
    <property type="molecule type" value="Genomic_DNA"/>
</dbReference>
<evidence type="ECO:0000313" key="1">
    <source>
        <dbReference type="EMBL" id="PVH94055.1"/>
    </source>
</evidence>
<proteinExistence type="predicted"/>
<dbReference type="AlphaFoldDB" id="A0A2V1D7M5"/>
<dbReference type="STRING" id="97972.A0A2V1D7M5"/>
<keyword evidence="2" id="KW-1185">Reference proteome</keyword>
<dbReference type="Proteomes" id="UP000244855">
    <property type="component" value="Unassembled WGS sequence"/>
</dbReference>
<dbReference type="PANTHER" id="PTHR35569:SF1">
    <property type="entry name" value="CYANAMIDE HYDRATASE DDI2-RELATED"/>
    <property type="match status" value="1"/>
</dbReference>
<name>A0A2V1D7M5_9PLEO</name>
<evidence type="ECO:0008006" key="3">
    <source>
        <dbReference type="Google" id="ProtNLM"/>
    </source>
</evidence>
<dbReference type="SUPFAM" id="SSF109604">
    <property type="entry name" value="HD-domain/PDEase-like"/>
    <property type="match status" value="1"/>
</dbReference>
<dbReference type="OrthoDB" id="2378324at2759"/>
<evidence type="ECO:0000313" key="2">
    <source>
        <dbReference type="Proteomes" id="UP000244855"/>
    </source>
</evidence>
<accession>A0A2V1D7M5</accession>
<protein>
    <recommendedName>
        <fullName evidence="3">HD domain-containing protein</fullName>
    </recommendedName>
</protein>
<reference evidence="1 2" key="1">
    <citation type="journal article" date="2018" name="Sci. Rep.">
        <title>Comparative genomics provides insights into the lifestyle and reveals functional heterogeneity of dark septate endophytic fungi.</title>
        <authorList>
            <person name="Knapp D.G."/>
            <person name="Nemeth J.B."/>
            <person name="Barry K."/>
            <person name="Hainaut M."/>
            <person name="Henrissat B."/>
            <person name="Johnson J."/>
            <person name="Kuo A."/>
            <person name="Lim J.H.P."/>
            <person name="Lipzen A."/>
            <person name="Nolan M."/>
            <person name="Ohm R.A."/>
            <person name="Tamas L."/>
            <person name="Grigoriev I.V."/>
            <person name="Spatafora J.W."/>
            <person name="Nagy L.G."/>
            <person name="Kovacs G.M."/>
        </authorList>
    </citation>
    <scope>NUCLEOTIDE SEQUENCE [LARGE SCALE GENOMIC DNA]</scope>
    <source>
        <strain evidence="1 2">DSE2036</strain>
    </source>
</reference>
<organism evidence="1 2">
    <name type="scientific">Periconia macrospinosa</name>
    <dbReference type="NCBI Taxonomy" id="97972"/>
    <lineage>
        <taxon>Eukaryota</taxon>
        <taxon>Fungi</taxon>
        <taxon>Dikarya</taxon>
        <taxon>Ascomycota</taxon>
        <taxon>Pezizomycotina</taxon>
        <taxon>Dothideomycetes</taxon>
        <taxon>Pleosporomycetidae</taxon>
        <taxon>Pleosporales</taxon>
        <taxon>Massarineae</taxon>
        <taxon>Periconiaceae</taxon>
        <taxon>Periconia</taxon>
    </lineage>
</organism>
<dbReference type="PANTHER" id="PTHR35569">
    <property type="entry name" value="CYANAMIDE HYDRATASE DDI2-RELATED"/>
    <property type="match status" value="1"/>
</dbReference>